<protein>
    <submittedName>
        <fullName evidence="1">4439_t:CDS:1</fullName>
    </submittedName>
</protein>
<dbReference type="EMBL" id="CAJVPM010000794">
    <property type="protein sequence ID" value="CAG8452243.1"/>
    <property type="molecule type" value="Genomic_DNA"/>
</dbReference>
<evidence type="ECO:0000313" key="2">
    <source>
        <dbReference type="Proteomes" id="UP000789860"/>
    </source>
</evidence>
<evidence type="ECO:0000313" key="1">
    <source>
        <dbReference type="EMBL" id="CAG8452243.1"/>
    </source>
</evidence>
<sequence length="182" mass="20573">MIYSETDVLTKNMLNLTLMTLFRTSSYARTSLSYHIRKPHFVFVRPGSRTFSTTVSQHPLTFTNKLKNFVIGTVSVVFGVSFLEYYFDSRAAIHKYFITPVLRTVTDAETSHKLAIWVAKWGFCAKDRLTDDEKLAVRAWGKKFSNPIGLAAGFDKHGEAIDSLFDLGFGYVEIGSITPEPQ</sequence>
<accession>A0ACA9K4W0</accession>
<name>A0ACA9K4W0_9GLOM</name>
<organism evidence="1 2">
    <name type="scientific">Scutellospora calospora</name>
    <dbReference type="NCBI Taxonomy" id="85575"/>
    <lineage>
        <taxon>Eukaryota</taxon>
        <taxon>Fungi</taxon>
        <taxon>Fungi incertae sedis</taxon>
        <taxon>Mucoromycota</taxon>
        <taxon>Glomeromycotina</taxon>
        <taxon>Glomeromycetes</taxon>
        <taxon>Diversisporales</taxon>
        <taxon>Gigasporaceae</taxon>
        <taxon>Scutellospora</taxon>
    </lineage>
</organism>
<gene>
    <name evidence="1" type="ORF">SCALOS_LOCUS1234</name>
</gene>
<reference evidence="1" key="1">
    <citation type="submission" date="2021-06" db="EMBL/GenBank/DDBJ databases">
        <authorList>
            <person name="Kallberg Y."/>
            <person name="Tangrot J."/>
            <person name="Rosling A."/>
        </authorList>
    </citation>
    <scope>NUCLEOTIDE SEQUENCE</scope>
    <source>
        <strain evidence="1">AU212A</strain>
    </source>
</reference>
<proteinExistence type="predicted"/>
<dbReference type="Proteomes" id="UP000789860">
    <property type="component" value="Unassembled WGS sequence"/>
</dbReference>
<comment type="caution">
    <text evidence="1">The sequence shown here is derived from an EMBL/GenBank/DDBJ whole genome shotgun (WGS) entry which is preliminary data.</text>
</comment>
<feature type="non-terminal residue" evidence="1">
    <location>
        <position position="182"/>
    </location>
</feature>
<keyword evidence="2" id="KW-1185">Reference proteome</keyword>